<organism evidence="3 4">
    <name type="scientific">Streptomyces spongiicola</name>
    <dbReference type="NCBI Taxonomy" id="1690221"/>
    <lineage>
        <taxon>Bacteria</taxon>
        <taxon>Bacillati</taxon>
        <taxon>Actinomycetota</taxon>
        <taxon>Actinomycetes</taxon>
        <taxon>Kitasatosporales</taxon>
        <taxon>Streptomycetaceae</taxon>
        <taxon>Streptomyces</taxon>
    </lineage>
</organism>
<feature type="compositionally biased region" description="Basic and acidic residues" evidence="1">
    <location>
        <begin position="8"/>
        <end position="22"/>
    </location>
</feature>
<dbReference type="Pfam" id="PF25232">
    <property type="entry name" value="DUF7848"/>
    <property type="match status" value="1"/>
</dbReference>
<dbReference type="Proteomes" id="UP000245051">
    <property type="component" value="Chromosome"/>
</dbReference>
<keyword evidence="4" id="KW-1185">Reference proteome</keyword>
<accession>A0ABM6V5T8</accession>
<feature type="region of interest" description="Disordered" evidence="1">
    <location>
        <begin position="1"/>
        <end position="24"/>
    </location>
</feature>
<feature type="domain" description="DUF7848" evidence="2">
    <location>
        <begin position="1"/>
        <end position="78"/>
    </location>
</feature>
<protein>
    <recommendedName>
        <fullName evidence="2">DUF7848 domain-containing protein</fullName>
    </recommendedName>
</protein>
<evidence type="ECO:0000313" key="3">
    <source>
        <dbReference type="EMBL" id="AWK09228.1"/>
    </source>
</evidence>
<dbReference type="EMBL" id="CP029254">
    <property type="protein sequence ID" value="AWK09228.1"/>
    <property type="molecule type" value="Genomic_DNA"/>
</dbReference>
<evidence type="ECO:0000259" key="2">
    <source>
        <dbReference type="Pfam" id="PF25232"/>
    </source>
</evidence>
<gene>
    <name evidence="3" type="ORF">DDQ41_10195</name>
</gene>
<proteinExistence type="predicted"/>
<name>A0ABM6V5T8_9ACTN</name>
<evidence type="ECO:0000313" key="4">
    <source>
        <dbReference type="Proteomes" id="UP000245051"/>
    </source>
</evidence>
<dbReference type="RefSeq" id="WP_109294209.1">
    <property type="nucleotide sequence ID" value="NZ_CP029254.1"/>
</dbReference>
<evidence type="ECO:0000256" key="1">
    <source>
        <dbReference type="SAM" id="MobiDB-lite"/>
    </source>
</evidence>
<sequence length="79" mass="8949">MSSPSSVVEHRTWHLEPDREPDAETTTYAMQCAVDGETSPASEDPNAPQDWVLAHCGKNPSHHSFREIITRPWCTWMQA</sequence>
<dbReference type="InterPro" id="IPR057170">
    <property type="entry name" value="DUF7848"/>
</dbReference>
<reference evidence="3 4" key="1">
    <citation type="submission" date="2018-05" db="EMBL/GenBank/DDBJ databases">
        <title>Complete genome sequence of the Type Strain of Streptomyces spongiicola HNM0071, the producer of staurosporine.</title>
        <authorList>
            <person name="Zhou S."/>
            <person name="Huang X."/>
        </authorList>
    </citation>
    <scope>NUCLEOTIDE SEQUENCE [LARGE SCALE GENOMIC DNA]</scope>
    <source>
        <strain evidence="3 4">HNM0071</strain>
    </source>
</reference>